<feature type="region of interest" description="Disordered" evidence="1">
    <location>
        <begin position="56"/>
        <end position="75"/>
    </location>
</feature>
<sequence>MASSKIEVQIDGLKDFQKLLQEMKAEEERFMTETIKELAARLLRKVIKRTPVSSPNFGNATYKRDNKKKGIKKGDTIYNKNGKARVLKTKTVMYKKAGKTISKTYGGQGGTLRRNWTVSDVRKNGSNYEIEVSNSTEYASYVEYGHRQTPGRYVPAIGKRLKKSWVKGKFMLTISEEELRKEAPAVIKRKISEWLKKLGG</sequence>
<protein>
    <submittedName>
        <fullName evidence="2">Type I neck protein</fullName>
    </submittedName>
</protein>
<dbReference type="EMBL" id="BK014701">
    <property type="protein sequence ID" value="DAD68386.1"/>
    <property type="molecule type" value="Genomic_DNA"/>
</dbReference>
<evidence type="ECO:0000256" key="1">
    <source>
        <dbReference type="SAM" id="MobiDB-lite"/>
    </source>
</evidence>
<organism evidence="2">
    <name type="scientific">Siphoviridae sp. ctTic26</name>
    <dbReference type="NCBI Taxonomy" id="2823583"/>
    <lineage>
        <taxon>Viruses</taxon>
        <taxon>Duplodnaviria</taxon>
        <taxon>Heunggongvirae</taxon>
        <taxon>Uroviricota</taxon>
        <taxon>Caudoviricetes</taxon>
    </lineage>
</organism>
<reference evidence="2" key="1">
    <citation type="journal article" date="2021" name="Proc. Natl. Acad. Sci. U.S.A.">
        <title>A Catalog of Tens of Thousands of Viruses from Human Metagenomes Reveals Hidden Associations with Chronic Diseases.</title>
        <authorList>
            <person name="Tisza M.J."/>
            <person name="Buck C.B."/>
        </authorList>
    </citation>
    <scope>NUCLEOTIDE SEQUENCE</scope>
    <source>
        <strain evidence="2">CtTic26</strain>
    </source>
</reference>
<name>A0A8S5LEM8_9CAUD</name>
<accession>A0A8S5LEM8</accession>
<dbReference type="InterPro" id="IPR010064">
    <property type="entry name" value="HK97-gp10_tail"/>
</dbReference>
<dbReference type="Pfam" id="PF04883">
    <property type="entry name" value="HK97-gp10_like"/>
    <property type="match status" value="1"/>
</dbReference>
<proteinExistence type="predicted"/>
<evidence type="ECO:0000313" key="2">
    <source>
        <dbReference type="EMBL" id="DAD68386.1"/>
    </source>
</evidence>